<dbReference type="PANTHER" id="PTHR30137:SF6">
    <property type="entry name" value="LUCIFERASE-LIKE MONOOXYGENASE"/>
    <property type="match status" value="1"/>
</dbReference>
<proteinExistence type="predicted"/>
<sequence>MSIPLSIFDLVPVAEGQSPQQAVAASVELARSAERLGYTRLWYGEHHFNPGVIGYNPALLMALAGSATSTLRVGSGAVLAGQRSALAIAEDFALLQATLGDRVDLGIGRAPVRGKRTQSKDPGSRPPAMATKEAQQDRTTEEGLLLPAAPDLSGLGKNPRMQAIAELLIPEGTPLAPYGEFIDQLISFLNHTTEAEGVALPSATPELPTPPQVWVLGSSAGESAKVAGERGLRFGANYHVAPSNVTDAVDHYRASFQPSDELAEPYVIVSAEVLVADSEAEAHRLGAGYDQWVYSIRSGQGAIPYPAPDSPAAAPLGAEAADLVRDRTSTRFLGTADQVAEQLDVLQRATGADELLISTTTHDPAVRLRSFELLADVT</sequence>
<keyword evidence="4" id="KW-1185">Reference proteome</keyword>
<dbReference type="EMBL" id="JABAHY010000014">
    <property type="protein sequence ID" value="NLS10781.1"/>
    <property type="molecule type" value="Genomic_DNA"/>
</dbReference>
<dbReference type="AlphaFoldDB" id="A0A7X8YEW1"/>
<comment type="caution">
    <text evidence="3">The sequence shown here is derived from an EMBL/GenBank/DDBJ whole genome shotgun (WGS) entry which is preliminary data.</text>
</comment>
<evidence type="ECO:0000313" key="4">
    <source>
        <dbReference type="Proteomes" id="UP000523139"/>
    </source>
</evidence>
<dbReference type="PANTHER" id="PTHR30137">
    <property type="entry name" value="LUCIFERASE-LIKE MONOOXYGENASE"/>
    <property type="match status" value="1"/>
</dbReference>
<organism evidence="3 4">
    <name type="scientific">Nesterenkonia sedimenti</name>
    <dbReference type="NCBI Taxonomy" id="1463632"/>
    <lineage>
        <taxon>Bacteria</taxon>
        <taxon>Bacillati</taxon>
        <taxon>Actinomycetota</taxon>
        <taxon>Actinomycetes</taxon>
        <taxon>Micrococcales</taxon>
        <taxon>Micrococcaceae</taxon>
        <taxon>Nesterenkonia</taxon>
    </lineage>
</organism>
<dbReference type="Gene3D" id="3.20.20.30">
    <property type="entry name" value="Luciferase-like domain"/>
    <property type="match status" value="1"/>
</dbReference>
<dbReference type="InterPro" id="IPR011251">
    <property type="entry name" value="Luciferase-like_dom"/>
</dbReference>
<dbReference type="InterPro" id="IPR036661">
    <property type="entry name" value="Luciferase-like_sf"/>
</dbReference>
<dbReference type="GO" id="GO:0016705">
    <property type="term" value="F:oxidoreductase activity, acting on paired donors, with incorporation or reduction of molecular oxygen"/>
    <property type="evidence" value="ECO:0007669"/>
    <property type="project" value="InterPro"/>
</dbReference>
<evidence type="ECO:0000313" key="3">
    <source>
        <dbReference type="EMBL" id="NLS10781.1"/>
    </source>
</evidence>
<evidence type="ECO:0000259" key="2">
    <source>
        <dbReference type="Pfam" id="PF00296"/>
    </source>
</evidence>
<accession>A0A7X8YEW1</accession>
<dbReference type="InterPro" id="IPR050766">
    <property type="entry name" value="Bact_Lucif_Oxidored"/>
</dbReference>
<dbReference type="RefSeq" id="WP_168888267.1">
    <property type="nucleotide sequence ID" value="NZ_JABAHY010000014.1"/>
</dbReference>
<feature type="domain" description="Luciferase-like" evidence="2">
    <location>
        <begin position="6"/>
        <end position="110"/>
    </location>
</feature>
<protein>
    <submittedName>
        <fullName evidence="3">LLM class flavin-dependent oxidoreductase</fullName>
    </submittedName>
</protein>
<dbReference type="Proteomes" id="UP000523139">
    <property type="component" value="Unassembled WGS sequence"/>
</dbReference>
<feature type="domain" description="Luciferase-like" evidence="2">
    <location>
        <begin position="202"/>
        <end position="350"/>
    </location>
</feature>
<dbReference type="GO" id="GO:0005829">
    <property type="term" value="C:cytosol"/>
    <property type="evidence" value="ECO:0007669"/>
    <property type="project" value="TreeGrafter"/>
</dbReference>
<feature type="region of interest" description="Disordered" evidence="1">
    <location>
        <begin position="110"/>
        <end position="141"/>
    </location>
</feature>
<gene>
    <name evidence="3" type="ORF">HGQ17_12415</name>
</gene>
<name>A0A7X8YEW1_9MICC</name>
<evidence type="ECO:0000256" key="1">
    <source>
        <dbReference type="SAM" id="MobiDB-lite"/>
    </source>
</evidence>
<dbReference type="CDD" id="cd00347">
    <property type="entry name" value="Flavin_utilizing_monoxygenases"/>
    <property type="match status" value="1"/>
</dbReference>
<dbReference type="Pfam" id="PF00296">
    <property type="entry name" value="Bac_luciferase"/>
    <property type="match status" value="2"/>
</dbReference>
<reference evidence="3 4" key="1">
    <citation type="submission" date="2020-04" db="EMBL/GenBank/DDBJ databases">
        <title>Nesterenkonia sp. nov., isolated from marine sediment.</title>
        <authorList>
            <person name="Zhang G."/>
        </authorList>
    </citation>
    <scope>NUCLEOTIDE SEQUENCE [LARGE SCALE GENOMIC DNA]</scope>
    <source>
        <strain evidence="3 4">MY13</strain>
    </source>
</reference>
<dbReference type="SUPFAM" id="SSF51679">
    <property type="entry name" value="Bacterial luciferase-like"/>
    <property type="match status" value="1"/>
</dbReference>